<keyword evidence="6 11" id="KW-0375">Hydrogen ion transport</keyword>
<name>A0A517T6G4_9PLAN</name>
<comment type="function">
    <text evidence="11 12">Key component of the proton channel; it plays a direct role in the translocation of protons across the membrane.</text>
</comment>
<evidence type="ECO:0000313" key="15">
    <source>
        <dbReference type="Proteomes" id="UP000319976"/>
    </source>
</evidence>
<feature type="transmembrane region" description="Helical" evidence="11">
    <location>
        <begin position="185"/>
        <end position="204"/>
    </location>
</feature>
<dbReference type="PRINTS" id="PR00123">
    <property type="entry name" value="ATPASEA"/>
</dbReference>
<evidence type="ECO:0000256" key="6">
    <source>
        <dbReference type="ARBA" id="ARBA00022781"/>
    </source>
</evidence>
<dbReference type="HAMAP" id="MF_01393">
    <property type="entry name" value="ATP_synth_a_bact"/>
    <property type="match status" value="1"/>
</dbReference>
<feature type="transmembrane region" description="Helical" evidence="11">
    <location>
        <begin position="253"/>
        <end position="277"/>
    </location>
</feature>
<evidence type="ECO:0000256" key="7">
    <source>
        <dbReference type="ARBA" id="ARBA00022989"/>
    </source>
</evidence>
<keyword evidence="10 11" id="KW-0066">ATP synthesis</keyword>
<evidence type="ECO:0000256" key="9">
    <source>
        <dbReference type="ARBA" id="ARBA00023136"/>
    </source>
</evidence>
<evidence type="ECO:0000256" key="12">
    <source>
        <dbReference type="RuleBase" id="RU000483"/>
    </source>
</evidence>
<dbReference type="GO" id="GO:0005886">
    <property type="term" value="C:plasma membrane"/>
    <property type="evidence" value="ECO:0007669"/>
    <property type="project" value="UniProtKB-SubCell"/>
</dbReference>
<feature type="transmembrane region" description="Helical" evidence="11">
    <location>
        <begin position="159"/>
        <end position="179"/>
    </location>
</feature>
<feature type="transmembrane region" description="Helical" evidence="11">
    <location>
        <begin position="309"/>
        <end position="327"/>
    </location>
</feature>
<evidence type="ECO:0000256" key="10">
    <source>
        <dbReference type="ARBA" id="ARBA00023310"/>
    </source>
</evidence>
<evidence type="ECO:0000256" key="4">
    <source>
        <dbReference type="ARBA" id="ARBA00022547"/>
    </source>
</evidence>
<feature type="transmembrane region" description="Helical" evidence="11">
    <location>
        <begin position="284"/>
        <end position="303"/>
    </location>
</feature>
<organism evidence="14 15">
    <name type="scientific">Calycomorphotria hydatis</name>
    <dbReference type="NCBI Taxonomy" id="2528027"/>
    <lineage>
        <taxon>Bacteria</taxon>
        <taxon>Pseudomonadati</taxon>
        <taxon>Planctomycetota</taxon>
        <taxon>Planctomycetia</taxon>
        <taxon>Planctomycetales</taxon>
        <taxon>Planctomycetaceae</taxon>
        <taxon>Calycomorphotria</taxon>
    </lineage>
</organism>
<keyword evidence="5 11" id="KW-0812">Transmembrane</keyword>
<evidence type="ECO:0000256" key="13">
    <source>
        <dbReference type="SAM" id="MobiDB-lite"/>
    </source>
</evidence>
<keyword evidence="11" id="KW-1003">Cell membrane</keyword>
<dbReference type="InterPro" id="IPR000568">
    <property type="entry name" value="ATP_synth_F0_asu"/>
</dbReference>
<keyword evidence="9 11" id="KW-0472">Membrane</keyword>
<feature type="transmembrane region" description="Helical" evidence="11">
    <location>
        <begin position="51"/>
        <end position="70"/>
    </location>
</feature>
<accession>A0A517T6G4</accession>
<feature type="region of interest" description="Disordered" evidence="13">
    <location>
        <begin position="105"/>
        <end position="125"/>
    </location>
</feature>
<dbReference type="AlphaFoldDB" id="A0A517T6G4"/>
<dbReference type="PANTHER" id="PTHR11410">
    <property type="entry name" value="ATP SYNTHASE SUBUNIT A"/>
    <property type="match status" value="1"/>
</dbReference>
<dbReference type="NCBIfam" id="TIGR01131">
    <property type="entry name" value="ATP_synt_6_or_A"/>
    <property type="match status" value="1"/>
</dbReference>
<evidence type="ECO:0000256" key="8">
    <source>
        <dbReference type="ARBA" id="ARBA00023065"/>
    </source>
</evidence>
<dbReference type="CDD" id="cd00310">
    <property type="entry name" value="ATP-synt_Fo_a_6"/>
    <property type="match status" value="1"/>
</dbReference>
<dbReference type="SUPFAM" id="SSF81336">
    <property type="entry name" value="F1F0 ATP synthase subunit A"/>
    <property type="match status" value="1"/>
</dbReference>
<keyword evidence="3 11" id="KW-0813">Transport</keyword>
<keyword evidence="15" id="KW-1185">Reference proteome</keyword>
<evidence type="ECO:0000256" key="2">
    <source>
        <dbReference type="ARBA" id="ARBA00006810"/>
    </source>
</evidence>
<dbReference type="InterPro" id="IPR035908">
    <property type="entry name" value="F0_ATP_A_sf"/>
</dbReference>
<dbReference type="GO" id="GO:0045259">
    <property type="term" value="C:proton-transporting ATP synthase complex"/>
    <property type="evidence" value="ECO:0007669"/>
    <property type="project" value="UniProtKB-KW"/>
</dbReference>
<dbReference type="KEGG" id="chya:V22_11960"/>
<dbReference type="Gene3D" id="1.20.120.220">
    <property type="entry name" value="ATP synthase, F0 complex, subunit A"/>
    <property type="match status" value="1"/>
</dbReference>
<reference evidence="14 15" key="1">
    <citation type="submission" date="2019-02" db="EMBL/GenBank/DDBJ databases">
        <title>Deep-cultivation of Planctomycetes and their phenomic and genomic characterization uncovers novel biology.</title>
        <authorList>
            <person name="Wiegand S."/>
            <person name="Jogler M."/>
            <person name="Boedeker C."/>
            <person name="Pinto D."/>
            <person name="Vollmers J."/>
            <person name="Rivas-Marin E."/>
            <person name="Kohn T."/>
            <person name="Peeters S.H."/>
            <person name="Heuer A."/>
            <person name="Rast P."/>
            <person name="Oberbeckmann S."/>
            <person name="Bunk B."/>
            <person name="Jeske O."/>
            <person name="Meyerdierks A."/>
            <person name="Storesund J.E."/>
            <person name="Kallscheuer N."/>
            <person name="Luecker S."/>
            <person name="Lage O.M."/>
            <person name="Pohl T."/>
            <person name="Merkel B.J."/>
            <person name="Hornburger P."/>
            <person name="Mueller R.-W."/>
            <person name="Bruemmer F."/>
            <person name="Labrenz M."/>
            <person name="Spormann A.M."/>
            <person name="Op den Camp H."/>
            <person name="Overmann J."/>
            <person name="Amann R."/>
            <person name="Jetten M.S.M."/>
            <person name="Mascher T."/>
            <person name="Medema M.H."/>
            <person name="Devos D.P."/>
            <person name="Kaster A.-K."/>
            <person name="Ovreas L."/>
            <person name="Rohde M."/>
            <person name="Galperin M.Y."/>
            <person name="Jogler C."/>
        </authorList>
    </citation>
    <scope>NUCLEOTIDE SEQUENCE [LARGE SCALE GENOMIC DNA]</scope>
    <source>
        <strain evidence="14 15">V22</strain>
    </source>
</reference>
<keyword evidence="4 11" id="KW-0138">CF(0)</keyword>
<dbReference type="PANTHER" id="PTHR11410:SF0">
    <property type="entry name" value="ATP SYNTHASE SUBUNIT A"/>
    <property type="match status" value="1"/>
</dbReference>
<evidence type="ECO:0000313" key="14">
    <source>
        <dbReference type="EMBL" id="QDT63966.1"/>
    </source>
</evidence>
<protein>
    <recommendedName>
        <fullName evidence="11 12">ATP synthase subunit a</fullName>
    </recommendedName>
    <alternativeName>
        <fullName evidence="11">ATP synthase F0 sector subunit a</fullName>
    </alternativeName>
    <alternativeName>
        <fullName evidence="11">F-ATPase subunit 6</fullName>
    </alternativeName>
</protein>
<comment type="similarity">
    <text evidence="2 11 12">Belongs to the ATPase A chain family.</text>
</comment>
<proteinExistence type="inferred from homology"/>
<keyword evidence="8 11" id="KW-0406">Ion transport</keyword>
<dbReference type="RefSeq" id="WP_145260735.1">
    <property type="nucleotide sequence ID" value="NZ_CP036316.1"/>
</dbReference>
<keyword evidence="7 11" id="KW-1133">Transmembrane helix</keyword>
<dbReference type="GO" id="GO:0046933">
    <property type="term" value="F:proton-transporting ATP synthase activity, rotational mechanism"/>
    <property type="evidence" value="ECO:0007669"/>
    <property type="project" value="UniProtKB-UniRule"/>
</dbReference>
<evidence type="ECO:0000256" key="3">
    <source>
        <dbReference type="ARBA" id="ARBA00022448"/>
    </source>
</evidence>
<evidence type="ECO:0000256" key="5">
    <source>
        <dbReference type="ARBA" id="ARBA00022692"/>
    </source>
</evidence>
<dbReference type="InterPro" id="IPR045083">
    <property type="entry name" value="ATP_synth_F0_asu_bact/mt"/>
</dbReference>
<feature type="transmembrane region" description="Helical" evidence="11">
    <location>
        <begin position="225"/>
        <end position="247"/>
    </location>
</feature>
<dbReference type="Pfam" id="PF00119">
    <property type="entry name" value="ATP-synt_A"/>
    <property type="match status" value="1"/>
</dbReference>
<dbReference type="OrthoDB" id="9809130at2"/>
<gene>
    <name evidence="11 14" type="primary">atpB</name>
    <name evidence="14" type="ORF">V22_11960</name>
</gene>
<dbReference type="EMBL" id="CP036316">
    <property type="protein sequence ID" value="QDT63966.1"/>
    <property type="molecule type" value="Genomic_DNA"/>
</dbReference>
<dbReference type="Proteomes" id="UP000319976">
    <property type="component" value="Chromosome"/>
</dbReference>
<evidence type="ECO:0000256" key="11">
    <source>
        <dbReference type="HAMAP-Rule" id="MF_01393"/>
    </source>
</evidence>
<sequence length="330" mass="35910">MAAERAAENENPFQVVQDTAVHHVTDANKFELPFGNFIELPEVLGFPVTKFMVLQLVAFVLVFLIFVPLARKMKGGAPVRGRFWNFWEVLCLYLRDEVVRPTIGDPHAHHEHGDGNSPEGEFDAGHSDPLKEADAPFSGHAKDTHLPVYELGGHPADKYLPVIWSLFFFVLFCNLLGAIPYLGSPTGNICVTGVLALFVFAYVVKEGSDASGFIGFWKSLVPGMELPGALSVILIPMIWVIEVFGLLVKHFVLAVRLFANLMAGHMVVGAILGFIAVGAELGGALFYGITAASVTGQVFIGLLELFVAFLQAYVFAFLATLFISAAVHPH</sequence>
<evidence type="ECO:0000256" key="1">
    <source>
        <dbReference type="ARBA" id="ARBA00004141"/>
    </source>
</evidence>
<comment type="subcellular location">
    <subcellularLocation>
        <location evidence="11 12">Cell membrane</location>
        <topology evidence="11 12">Multi-pass membrane protein</topology>
    </subcellularLocation>
    <subcellularLocation>
        <location evidence="1">Membrane</location>
        <topology evidence="1">Multi-pass membrane protein</topology>
    </subcellularLocation>
</comment>